<keyword evidence="4" id="KW-1185">Reference proteome</keyword>
<evidence type="ECO:0000256" key="1">
    <source>
        <dbReference type="SAM" id="MobiDB-lite"/>
    </source>
</evidence>
<feature type="region of interest" description="Disordered" evidence="1">
    <location>
        <begin position="121"/>
        <end position="166"/>
    </location>
</feature>
<feature type="transmembrane region" description="Helical" evidence="2">
    <location>
        <begin position="243"/>
        <end position="271"/>
    </location>
</feature>
<dbReference type="Proteomes" id="UP001446871">
    <property type="component" value="Unassembled WGS sequence"/>
</dbReference>
<evidence type="ECO:0000313" key="3">
    <source>
        <dbReference type="EMBL" id="KAK8071769.1"/>
    </source>
</evidence>
<sequence length="304" mass="31651">MMIDNLLSTSAVAQAASLAEVHPMDQGNIEYFSPTTFHPDPTTQPMKDCSVLPLRLVVILWVIVTEEWQAILTTTDVVLNTALATIGLSEPGLHALMAEGIGTNALDSLLLHLFLTGGSGNAGRDRTGGRGRGKVGGRGETGGAGLGGNTLSLRSGGGSGGWRGTGRSAARGGGLCVPLLALSAQDDGSPGSNALGGFFELLLRFLPLLPTILLSNVVGPADRDDVHEQFLVLAHLDGGRIAVIPLLIVIALLIALITLVGLVVFVVIGHIDRFPEARKKRASGNDRSSFEGNKAIAKERLGFS</sequence>
<feature type="compositionally biased region" description="Gly residues" evidence="1">
    <location>
        <begin position="155"/>
        <end position="164"/>
    </location>
</feature>
<proteinExistence type="predicted"/>
<keyword evidence="2" id="KW-1133">Transmembrane helix</keyword>
<protein>
    <submittedName>
        <fullName evidence="3">Uncharacterized protein</fullName>
    </submittedName>
</protein>
<comment type="caution">
    <text evidence="3">The sequence shown here is derived from an EMBL/GenBank/DDBJ whole genome shotgun (WGS) entry which is preliminary data.</text>
</comment>
<evidence type="ECO:0000256" key="2">
    <source>
        <dbReference type="SAM" id="Phobius"/>
    </source>
</evidence>
<dbReference type="EMBL" id="JAQQWM010000003">
    <property type="protein sequence ID" value="KAK8071769.1"/>
    <property type="molecule type" value="Genomic_DNA"/>
</dbReference>
<organism evidence="3 4">
    <name type="scientific">Apiospora saccharicola</name>
    <dbReference type="NCBI Taxonomy" id="335842"/>
    <lineage>
        <taxon>Eukaryota</taxon>
        <taxon>Fungi</taxon>
        <taxon>Dikarya</taxon>
        <taxon>Ascomycota</taxon>
        <taxon>Pezizomycotina</taxon>
        <taxon>Sordariomycetes</taxon>
        <taxon>Xylariomycetidae</taxon>
        <taxon>Amphisphaeriales</taxon>
        <taxon>Apiosporaceae</taxon>
        <taxon>Apiospora</taxon>
    </lineage>
</organism>
<feature type="compositionally biased region" description="Gly residues" evidence="1">
    <location>
        <begin position="136"/>
        <end position="148"/>
    </location>
</feature>
<accession>A0ABR1VKK2</accession>
<gene>
    <name evidence="3" type="ORF">PG996_005117</name>
</gene>
<keyword evidence="2" id="KW-0472">Membrane</keyword>
<keyword evidence="2" id="KW-0812">Transmembrane</keyword>
<reference evidence="3 4" key="1">
    <citation type="submission" date="2023-01" db="EMBL/GenBank/DDBJ databases">
        <title>Analysis of 21 Apiospora genomes using comparative genomics revels a genus with tremendous synthesis potential of carbohydrate active enzymes and secondary metabolites.</title>
        <authorList>
            <person name="Sorensen T."/>
        </authorList>
    </citation>
    <scope>NUCLEOTIDE SEQUENCE [LARGE SCALE GENOMIC DNA]</scope>
    <source>
        <strain evidence="3 4">CBS 83171</strain>
    </source>
</reference>
<name>A0ABR1VKK2_9PEZI</name>
<evidence type="ECO:0000313" key="4">
    <source>
        <dbReference type="Proteomes" id="UP001446871"/>
    </source>
</evidence>